<accession>D3DGE8</accession>
<evidence type="ECO:0000313" key="1">
    <source>
        <dbReference type="EMBL" id="BAI68900.1"/>
    </source>
</evidence>
<evidence type="ECO:0000313" key="2">
    <source>
        <dbReference type="Proteomes" id="UP000002574"/>
    </source>
</evidence>
<keyword evidence="2" id="KW-1185">Reference proteome</keyword>
<dbReference type="AlphaFoldDB" id="D3DGE8"/>
<protein>
    <submittedName>
        <fullName evidence="1">Uncharacterized protein</fullName>
    </submittedName>
</protein>
<name>D3DGE8_HYDTT</name>
<proteinExistence type="predicted"/>
<dbReference type="EMBL" id="AP011112">
    <property type="protein sequence ID" value="BAI68900.1"/>
    <property type="molecule type" value="Genomic_DNA"/>
</dbReference>
<sequence>MNHPPTGTVLIYLECVRKRYVVAVFSVCQSEEVENFPLISVLALSVLTVFKLFPDC</sequence>
<dbReference type="Proteomes" id="UP000002574">
    <property type="component" value="Chromosome"/>
</dbReference>
<reference evidence="1 2" key="1">
    <citation type="journal article" date="2010" name="J. Bacteriol.">
        <title>Complete genome sequence of the thermophilic, obligately chemolithoautotrophic hydrogen-oxidizing bacterium Hydrogenobacter thermophilus TK-6.</title>
        <authorList>
            <person name="Arai H."/>
            <person name="Kanbe H."/>
            <person name="Ishii M."/>
            <person name="Igarashi Y."/>
        </authorList>
    </citation>
    <scope>NUCLEOTIDE SEQUENCE [LARGE SCALE GENOMIC DNA]</scope>
    <source>
        <strain evidence="2">DSM 6534 / IAM 12695 / TK-6 [Tokyo]</strain>
    </source>
</reference>
<gene>
    <name evidence="1" type="ordered locus">HTH_0436</name>
</gene>
<dbReference type="STRING" id="608538.HTH_0436"/>
<organism evidence="1 2">
    <name type="scientific">Hydrogenobacter thermophilus (strain DSM 6534 / IAM 12695 / TK-6)</name>
    <dbReference type="NCBI Taxonomy" id="608538"/>
    <lineage>
        <taxon>Bacteria</taxon>
        <taxon>Pseudomonadati</taxon>
        <taxon>Aquificota</taxon>
        <taxon>Aquificia</taxon>
        <taxon>Aquificales</taxon>
        <taxon>Aquificaceae</taxon>
        <taxon>Hydrogenobacter</taxon>
    </lineage>
</organism>
<dbReference type="KEGG" id="hth:HTH_0436"/>